<dbReference type="Proteomes" id="UP000181969">
    <property type="component" value="Unassembled WGS sequence"/>
</dbReference>
<keyword evidence="4 7" id="KW-0255">Endonuclease</keyword>
<comment type="subunit">
    <text evidence="7">Consists of a catalytic RNA component (M1 or rnpB) and a protein subunit.</text>
</comment>
<dbReference type="PANTHER" id="PTHR33992:SF1">
    <property type="entry name" value="RIBONUCLEASE P PROTEIN COMPONENT"/>
    <property type="match status" value="1"/>
</dbReference>
<keyword evidence="3 7" id="KW-0540">Nuclease</keyword>
<evidence type="ECO:0000256" key="1">
    <source>
        <dbReference type="ARBA" id="ARBA00002663"/>
    </source>
</evidence>
<keyword evidence="5 7" id="KW-0378">Hydrolase</keyword>
<dbReference type="PROSITE" id="PS00648">
    <property type="entry name" value="RIBONUCLEASE_P"/>
    <property type="match status" value="1"/>
</dbReference>
<evidence type="ECO:0000256" key="4">
    <source>
        <dbReference type="ARBA" id="ARBA00022759"/>
    </source>
</evidence>
<dbReference type="Pfam" id="PF00825">
    <property type="entry name" value="Ribonuclease_P"/>
    <property type="match status" value="1"/>
</dbReference>
<comment type="catalytic activity">
    <reaction evidence="7">
        <text>Endonucleolytic cleavage of RNA, removing 5'-extranucleotides from tRNA precursor.</text>
        <dbReference type="EC" id="3.1.26.5"/>
    </reaction>
</comment>
<dbReference type="SUPFAM" id="SSF54211">
    <property type="entry name" value="Ribosomal protein S5 domain 2-like"/>
    <property type="match status" value="1"/>
</dbReference>
<dbReference type="InterPro" id="IPR020539">
    <property type="entry name" value="RNase_P_CS"/>
</dbReference>
<evidence type="ECO:0000313" key="11">
    <source>
        <dbReference type="EMBL" id="SFL27616.1"/>
    </source>
</evidence>
<dbReference type="GO" id="GO:0004526">
    <property type="term" value="F:ribonuclease P activity"/>
    <property type="evidence" value="ECO:0007669"/>
    <property type="project" value="UniProtKB-UniRule"/>
</dbReference>
<dbReference type="EMBL" id="BLXU01000002">
    <property type="protein sequence ID" value="GFO51269.1"/>
    <property type="molecule type" value="Genomic_DNA"/>
</dbReference>
<name>A0A1I4GES9_9LACT</name>
<evidence type="ECO:0000313" key="14">
    <source>
        <dbReference type="Proteomes" id="UP000181969"/>
    </source>
</evidence>
<evidence type="ECO:0000313" key="12">
    <source>
        <dbReference type="EMBL" id="UYT11379.1"/>
    </source>
</evidence>
<dbReference type="RefSeq" id="WP_016171030.1">
    <property type="nucleotide sequence ID" value="NZ_AP026069.1"/>
</dbReference>
<gene>
    <name evidence="7 9" type="primary">rnpA</name>
    <name evidence="9" type="ORF">ikelab_05440</name>
    <name evidence="12" type="ORF">OF801_00525</name>
    <name evidence="13" type="ORF">PWF74_09840</name>
    <name evidence="10" type="ORF">QHR29_04635</name>
    <name evidence="11" type="ORF">SAMN05216438_103205</name>
</gene>
<dbReference type="EC" id="3.1.26.5" evidence="7 8"/>
<dbReference type="FunFam" id="3.30.230.10:FF:000021">
    <property type="entry name" value="Ribonuclease P protein component"/>
    <property type="match status" value="1"/>
</dbReference>
<dbReference type="AlphaFoldDB" id="A0A1I4GES9"/>
<evidence type="ECO:0000256" key="8">
    <source>
        <dbReference type="NCBIfam" id="TIGR00188"/>
    </source>
</evidence>
<dbReference type="EMBL" id="JARYTV010000003">
    <property type="protein sequence ID" value="MDH7959747.1"/>
    <property type="molecule type" value="Genomic_DNA"/>
</dbReference>
<evidence type="ECO:0000256" key="5">
    <source>
        <dbReference type="ARBA" id="ARBA00022801"/>
    </source>
</evidence>
<evidence type="ECO:0000256" key="7">
    <source>
        <dbReference type="HAMAP-Rule" id="MF_00227"/>
    </source>
</evidence>
<evidence type="ECO:0000256" key="3">
    <source>
        <dbReference type="ARBA" id="ARBA00022722"/>
    </source>
</evidence>
<reference evidence="9 15" key="2">
    <citation type="submission" date="2020-06" db="EMBL/GenBank/DDBJ databases">
        <title>Draft genome sequence of Lactic acid bacteria from Okinawan-style tofu.</title>
        <authorList>
            <person name="Takara I."/>
            <person name="Ikematsu S."/>
        </authorList>
    </citation>
    <scope>NUCLEOTIDE SEQUENCE [LARGE SCALE GENOMIC DNA]</scope>
    <source>
        <strain evidence="15">lg38</strain>
        <strain evidence="9">Lg38</strain>
    </source>
</reference>
<accession>A0A1I4GES9</accession>
<dbReference type="HAMAP" id="MF_00227">
    <property type="entry name" value="RNase_P"/>
    <property type="match status" value="1"/>
</dbReference>
<dbReference type="NCBIfam" id="TIGR00188">
    <property type="entry name" value="rnpA"/>
    <property type="match status" value="1"/>
</dbReference>
<reference evidence="11 14" key="1">
    <citation type="submission" date="2016-10" db="EMBL/GenBank/DDBJ databases">
        <authorList>
            <person name="de Groot N.N."/>
        </authorList>
    </citation>
    <scope>NUCLEOTIDE SEQUENCE [LARGE SCALE GENOMIC DNA]</scope>
    <source>
        <strain evidence="11 14">M79</strain>
    </source>
</reference>
<dbReference type="Proteomes" id="UP001157396">
    <property type="component" value="Unassembled WGS sequence"/>
</dbReference>
<dbReference type="InterPro" id="IPR000100">
    <property type="entry name" value="RNase_P"/>
</dbReference>
<dbReference type="PANTHER" id="PTHR33992">
    <property type="entry name" value="RIBONUCLEASE P PROTEIN COMPONENT"/>
    <property type="match status" value="1"/>
</dbReference>
<dbReference type="GO" id="GO:0042781">
    <property type="term" value="F:3'-tRNA processing endoribonuclease activity"/>
    <property type="evidence" value="ECO:0007669"/>
    <property type="project" value="TreeGrafter"/>
</dbReference>
<evidence type="ECO:0000256" key="6">
    <source>
        <dbReference type="ARBA" id="ARBA00022884"/>
    </source>
</evidence>
<reference evidence="10" key="5">
    <citation type="submission" date="2023-04" db="EMBL/GenBank/DDBJ databases">
        <title>Genomic analysis of Lactococcus garvieae isolates.</title>
        <authorList>
            <person name="Zhanghang C."/>
        </authorList>
    </citation>
    <scope>NUCLEOTIDE SEQUENCE</scope>
    <source>
        <strain evidence="10">ZB-1</strain>
    </source>
</reference>
<dbReference type="EMBL" id="CP109635">
    <property type="protein sequence ID" value="UYT11379.1"/>
    <property type="molecule type" value="Genomic_DNA"/>
</dbReference>
<reference evidence="12" key="3">
    <citation type="submission" date="2022-10" db="EMBL/GenBank/DDBJ databases">
        <title>Genome assembly of Lactococcus garvieae isolates from cricket gut.</title>
        <authorList>
            <person name="Luecke A.R."/>
            <person name="Brown A.M.V."/>
            <person name="Wakeman C.A."/>
        </authorList>
    </citation>
    <scope>NUCLEOTIDE SEQUENCE</scope>
    <source>
        <strain evidence="12">Alexii-11_2</strain>
    </source>
</reference>
<evidence type="ECO:0000313" key="10">
    <source>
        <dbReference type="EMBL" id="MDH7959747.1"/>
    </source>
</evidence>
<dbReference type="Proteomes" id="UP001164042">
    <property type="component" value="Chromosome"/>
</dbReference>
<keyword evidence="6 7" id="KW-0694">RNA-binding</keyword>
<dbReference type="GO" id="GO:0001682">
    <property type="term" value="P:tRNA 5'-leader removal"/>
    <property type="evidence" value="ECO:0007669"/>
    <property type="project" value="UniProtKB-UniRule"/>
</dbReference>
<protein>
    <recommendedName>
        <fullName evidence="7 8">Ribonuclease P protein component</fullName>
        <shortName evidence="7">RNase P protein</shortName>
        <shortName evidence="7">RNaseP protein</shortName>
        <ecNumber evidence="7 8">3.1.26.5</ecNumber>
    </recommendedName>
    <alternativeName>
        <fullName evidence="7">Protein C5</fullName>
    </alternativeName>
</protein>
<evidence type="ECO:0000256" key="2">
    <source>
        <dbReference type="ARBA" id="ARBA00022694"/>
    </source>
</evidence>
<dbReference type="Proteomes" id="UP001217324">
    <property type="component" value="Chromosome"/>
</dbReference>
<dbReference type="GO" id="GO:0030677">
    <property type="term" value="C:ribonuclease P complex"/>
    <property type="evidence" value="ECO:0007669"/>
    <property type="project" value="TreeGrafter"/>
</dbReference>
<evidence type="ECO:0000313" key="15">
    <source>
        <dbReference type="Proteomes" id="UP000504756"/>
    </source>
</evidence>
<reference evidence="13" key="4">
    <citation type="submission" date="2023-02" db="EMBL/GenBank/DDBJ databases">
        <title>Comparative genomics and fermentation flavor characterization of five lactic acid bacteria reveal flavor biosynthesis metabolic pathways in fermented muskmelon puree.</title>
        <authorList>
            <person name="Yuan L."/>
            <person name="Li M."/>
            <person name="Xu X."/>
            <person name="Lao F."/>
            <person name="Wu J."/>
        </authorList>
    </citation>
    <scope>NUCLEOTIDE SEQUENCE</scope>
    <source>
        <strain evidence="13">Pa-2</strain>
    </source>
</reference>
<dbReference type="Gene3D" id="3.30.230.10">
    <property type="match status" value="1"/>
</dbReference>
<evidence type="ECO:0000313" key="9">
    <source>
        <dbReference type="EMBL" id="GFO51269.1"/>
    </source>
</evidence>
<organism evidence="11 14">
    <name type="scientific">Lactococcus garvieae</name>
    <dbReference type="NCBI Taxonomy" id="1363"/>
    <lineage>
        <taxon>Bacteria</taxon>
        <taxon>Bacillati</taxon>
        <taxon>Bacillota</taxon>
        <taxon>Bacilli</taxon>
        <taxon>Lactobacillales</taxon>
        <taxon>Streptococcaceae</taxon>
        <taxon>Lactococcus</taxon>
    </lineage>
</organism>
<dbReference type="GeneID" id="61073165"/>
<evidence type="ECO:0000313" key="13">
    <source>
        <dbReference type="EMBL" id="WEA13768.1"/>
    </source>
</evidence>
<dbReference type="Proteomes" id="UP000504756">
    <property type="component" value="Unassembled WGS sequence"/>
</dbReference>
<comment type="function">
    <text evidence="1 7">RNaseP catalyzes the removal of the 5'-leader sequence from pre-tRNA to produce the mature 5'-terminus. It can also cleave other RNA substrates such as 4.5S RNA. The protein component plays an auxiliary but essential role in vivo by binding to the 5'-leader sequence and broadening the substrate specificity of the ribozyme.</text>
</comment>
<proteinExistence type="inferred from homology"/>
<dbReference type="InterPro" id="IPR020568">
    <property type="entry name" value="Ribosomal_Su5_D2-typ_SF"/>
</dbReference>
<dbReference type="InterPro" id="IPR014721">
    <property type="entry name" value="Ribsml_uS5_D2-typ_fold_subgr"/>
</dbReference>
<dbReference type="GO" id="GO:0000049">
    <property type="term" value="F:tRNA binding"/>
    <property type="evidence" value="ECO:0007669"/>
    <property type="project" value="UniProtKB-UniRule"/>
</dbReference>
<keyword evidence="2 7" id="KW-0819">tRNA processing</keyword>
<dbReference type="EMBL" id="FOTJ01000003">
    <property type="protein sequence ID" value="SFL27616.1"/>
    <property type="molecule type" value="Genomic_DNA"/>
</dbReference>
<dbReference type="EMBL" id="CP118627">
    <property type="protein sequence ID" value="WEA13768.1"/>
    <property type="molecule type" value="Genomic_DNA"/>
</dbReference>
<sequence length="122" mass="14138">MGESGLAIKKTYRVKRSKDFEQIFLAKNSFANKKFVVYKLDTEQQHFRTGISVSKKIGNAVTRNRVKRLIRHAVAEFSSHLEDEDFVVIARPGVEKLSFEEVRKNLKHVLKLSKIYKDGEKN</sequence>
<comment type="similarity">
    <text evidence="7">Belongs to the RnpA family.</text>
</comment>